<evidence type="ECO:0000256" key="2">
    <source>
        <dbReference type="ARBA" id="ARBA00022448"/>
    </source>
</evidence>
<comment type="caution">
    <text evidence="6">The sequence shown here is derived from an EMBL/GenBank/DDBJ whole genome shotgun (WGS) entry which is preliminary data.</text>
</comment>
<feature type="domain" description="ABC transporter" evidence="5">
    <location>
        <begin position="2"/>
        <end position="234"/>
    </location>
</feature>
<keyword evidence="2" id="KW-0813">Transport</keyword>
<evidence type="ECO:0000259" key="5">
    <source>
        <dbReference type="PROSITE" id="PS50893"/>
    </source>
</evidence>
<dbReference type="AlphaFoldDB" id="A0A0F9D1U0"/>
<sequence length="256" mass="28049">MIDVKNLTKWYGRTLAVDDISFFVGEGTVVGFLGPNAAGKSTTLRILTCFLPATSGSASVAGFDVFTQSVQVRQRVGYMPENVPLYPEMRVAEYLKFRAALRGIQPKERAGAIGRVAEQCWLSKPEDMMGRRLDQLSRGYRQRVGLADCLLHEPKVLVLDEPTIGLDPAQVRSMRDLIRELGRDRTIILSSHILPEVEQVCGKLIIISGGKIVAQGSPADLRKRVTGASRLIAEAKGGKPEEMAKVVDEIEAVTDV</sequence>
<evidence type="ECO:0000256" key="1">
    <source>
        <dbReference type="ARBA" id="ARBA00005417"/>
    </source>
</evidence>
<dbReference type="PANTHER" id="PTHR43335">
    <property type="entry name" value="ABC TRANSPORTER, ATP-BINDING PROTEIN"/>
    <property type="match status" value="1"/>
</dbReference>
<name>A0A0F9D1U0_9ZZZZ</name>
<evidence type="ECO:0000256" key="4">
    <source>
        <dbReference type="ARBA" id="ARBA00022840"/>
    </source>
</evidence>
<dbReference type="InterPro" id="IPR003593">
    <property type="entry name" value="AAA+_ATPase"/>
</dbReference>
<dbReference type="Gene3D" id="3.40.50.300">
    <property type="entry name" value="P-loop containing nucleotide triphosphate hydrolases"/>
    <property type="match status" value="1"/>
</dbReference>
<reference evidence="6" key="1">
    <citation type="journal article" date="2015" name="Nature">
        <title>Complex archaea that bridge the gap between prokaryotes and eukaryotes.</title>
        <authorList>
            <person name="Spang A."/>
            <person name="Saw J.H."/>
            <person name="Jorgensen S.L."/>
            <person name="Zaremba-Niedzwiedzka K."/>
            <person name="Martijn J."/>
            <person name="Lind A.E."/>
            <person name="van Eijk R."/>
            <person name="Schleper C."/>
            <person name="Guy L."/>
            <person name="Ettema T.J."/>
        </authorList>
    </citation>
    <scope>NUCLEOTIDE SEQUENCE</scope>
</reference>
<evidence type="ECO:0000313" key="6">
    <source>
        <dbReference type="EMBL" id="KKL47716.1"/>
    </source>
</evidence>
<comment type="similarity">
    <text evidence="1">Belongs to the ABC transporter superfamily.</text>
</comment>
<dbReference type="SMART" id="SM00382">
    <property type="entry name" value="AAA"/>
    <property type="match status" value="1"/>
</dbReference>
<keyword evidence="4" id="KW-0067">ATP-binding</keyword>
<accession>A0A0F9D1U0</accession>
<gene>
    <name evidence="6" type="ORF">LCGC14_2332770</name>
</gene>
<feature type="non-terminal residue" evidence="6">
    <location>
        <position position="256"/>
    </location>
</feature>
<dbReference type="Pfam" id="PF00005">
    <property type="entry name" value="ABC_tran"/>
    <property type="match status" value="1"/>
</dbReference>
<keyword evidence="3" id="KW-0547">Nucleotide-binding</keyword>
<dbReference type="GO" id="GO:0016887">
    <property type="term" value="F:ATP hydrolysis activity"/>
    <property type="evidence" value="ECO:0007669"/>
    <property type="project" value="InterPro"/>
</dbReference>
<dbReference type="SUPFAM" id="SSF52540">
    <property type="entry name" value="P-loop containing nucleoside triphosphate hydrolases"/>
    <property type="match status" value="1"/>
</dbReference>
<dbReference type="PROSITE" id="PS50893">
    <property type="entry name" value="ABC_TRANSPORTER_2"/>
    <property type="match status" value="1"/>
</dbReference>
<dbReference type="InterPro" id="IPR003439">
    <property type="entry name" value="ABC_transporter-like_ATP-bd"/>
</dbReference>
<dbReference type="EMBL" id="LAZR01033568">
    <property type="protein sequence ID" value="KKL47716.1"/>
    <property type="molecule type" value="Genomic_DNA"/>
</dbReference>
<proteinExistence type="inferred from homology"/>
<dbReference type="PANTHER" id="PTHR43335:SF4">
    <property type="entry name" value="ABC TRANSPORTER, ATP-BINDING PROTEIN"/>
    <property type="match status" value="1"/>
</dbReference>
<organism evidence="6">
    <name type="scientific">marine sediment metagenome</name>
    <dbReference type="NCBI Taxonomy" id="412755"/>
    <lineage>
        <taxon>unclassified sequences</taxon>
        <taxon>metagenomes</taxon>
        <taxon>ecological metagenomes</taxon>
    </lineage>
</organism>
<evidence type="ECO:0000256" key="3">
    <source>
        <dbReference type="ARBA" id="ARBA00022741"/>
    </source>
</evidence>
<dbReference type="CDD" id="cd03230">
    <property type="entry name" value="ABC_DR_subfamily_A"/>
    <property type="match status" value="1"/>
</dbReference>
<dbReference type="GO" id="GO:0005524">
    <property type="term" value="F:ATP binding"/>
    <property type="evidence" value="ECO:0007669"/>
    <property type="project" value="UniProtKB-KW"/>
</dbReference>
<protein>
    <recommendedName>
        <fullName evidence="5">ABC transporter domain-containing protein</fullName>
    </recommendedName>
</protein>
<dbReference type="InterPro" id="IPR027417">
    <property type="entry name" value="P-loop_NTPase"/>
</dbReference>